<protein>
    <recommendedName>
        <fullName evidence="1">Competence protein CoiA-like N-terminal domain-containing protein</fullName>
    </recommendedName>
</protein>
<sequence>MHFALINDQMVAAKQGLKGSCRGCGQPVIAKCGTVRVHHWAHQRSEMCDSWWEAEKEWHRSWKNNFPHLWQEFFMLDIHTDEKHIADVRTDQGLVIEFQHSPIKPEERIAREKFYNDMVWVIDGTRLIHDYPRFLKGQNQIIASSQSGIFNVYDPEKCFPSAWLNSSVPVLFDFLGNESITNPLDFRSPLYCLFPIRVGRRGTLARIPRRAFVKTTINGEWSLRVKRIMSELLKARKEWQDQKEGSERSWQLHELQMSQLNKGRG</sequence>
<proteinExistence type="predicted"/>
<evidence type="ECO:0000259" key="1">
    <source>
        <dbReference type="Pfam" id="PF25164"/>
    </source>
</evidence>
<dbReference type="RefSeq" id="WP_069381153.1">
    <property type="nucleotide sequence ID" value="NZ_CP017141.1"/>
</dbReference>
<dbReference type="KEGG" id="psty:BFS30_21410"/>
<evidence type="ECO:0000313" key="3">
    <source>
        <dbReference type="Proteomes" id="UP000094313"/>
    </source>
</evidence>
<reference evidence="2 3" key="1">
    <citation type="submission" date="2016-08" db="EMBL/GenBank/DDBJ databases">
        <authorList>
            <person name="Seilhamer J.J."/>
        </authorList>
    </citation>
    <scope>NUCLEOTIDE SEQUENCE [LARGE SCALE GENOMIC DNA]</scope>
    <source>
        <strain evidence="2 3">DX4</strain>
    </source>
</reference>
<name>A0A1D7QLE1_9SPHI</name>
<dbReference type="EMBL" id="CP017141">
    <property type="protein sequence ID" value="AOM79491.1"/>
    <property type="molecule type" value="Genomic_DNA"/>
</dbReference>
<feature type="domain" description="Competence protein CoiA-like N-terminal" evidence="1">
    <location>
        <begin position="20"/>
        <end position="49"/>
    </location>
</feature>
<dbReference type="OrthoDB" id="4212451at2"/>
<organism evidence="2 3">
    <name type="scientific">Pedobacter steynii</name>
    <dbReference type="NCBI Taxonomy" id="430522"/>
    <lineage>
        <taxon>Bacteria</taxon>
        <taxon>Pseudomonadati</taxon>
        <taxon>Bacteroidota</taxon>
        <taxon>Sphingobacteriia</taxon>
        <taxon>Sphingobacteriales</taxon>
        <taxon>Sphingobacteriaceae</taxon>
        <taxon>Pedobacter</taxon>
    </lineage>
</organism>
<dbReference type="Proteomes" id="UP000094313">
    <property type="component" value="Chromosome"/>
</dbReference>
<evidence type="ECO:0000313" key="2">
    <source>
        <dbReference type="EMBL" id="AOM79491.1"/>
    </source>
</evidence>
<accession>A0A1D7QLE1</accession>
<dbReference type="AlphaFoldDB" id="A0A1D7QLE1"/>
<gene>
    <name evidence="2" type="ORF">BFS30_21410</name>
</gene>
<dbReference type="InterPro" id="IPR057253">
    <property type="entry name" value="CoiA-like_N"/>
</dbReference>
<dbReference type="Pfam" id="PF25164">
    <property type="entry name" value="CoiA_N"/>
    <property type="match status" value="1"/>
</dbReference>
<keyword evidence="3" id="KW-1185">Reference proteome</keyword>